<evidence type="ECO:0000256" key="4">
    <source>
        <dbReference type="ARBA" id="ARBA00022722"/>
    </source>
</evidence>
<dbReference type="RefSeq" id="WP_073011301.1">
    <property type="nucleotide sequence ID" value="NZ_FQZO01000009.1"/>
</dbReference>
<evidence type="ECO:0000256" key="6">
    <source>
        <dbReference type="ARBA" id="ARBA00022759"/>
    </source>
</evidence>
<dbReference type="GO" id="GO:0004523">
    <property type="term" value="F:RNA-DNA hybrid ribonuclease activity"/>
    <property type="evidence" value="ECO:0007669"/>
    <property type="project" value="UniProtKB-EC"/>
</dbReference>
<dbReference type="PANTHER" id="PTHR10642">
    <property type="entry name" value="RIBONUCLEASE H1"/>
    <property type="match status" value="1"/>
</dbReference>
<dbReference type="PROSITE" id="PS50879">
    <property type="entry name" value="RNASE_H_1"/>
    <property type="match status" value="1"/>
</dbReference>
<dbReference type="InterPro" id="IPR036397">
    <property type="entry name" value="RNaseH_sf"/>
</dbReference>
<dbReference type="GO" id="GO:0043137">
    <property type="term" value="P:DNA replication, removal of RNA primer"/>
    <property type="evidence" value="ECO:0007669"/>
    <property type="project" value="TreeGrafter"/>
</dbReference>
<comment type="catalytic activity">
    <reaction evidence="1">
        <text>Endonucleolytic cleavage to 5'-phosphomonoester.</text>
        <dbReference type="EC" id="3.1.26.4"/>
    </reaction>
</comment>
<dbReference type="InterPro" id="IPR012337">
    <property type="entry name" value="RNaseH-like_sf"/>
</dbReference>
<dbReference type="PANTHER" id="PTHR10642:SF26">
    <property type="entry name" value="RIBONUCLEASE H1"/>
    <property type="match status" value="1"/>
</dbReference>
<dbReference type="OrthoDB" id="9811552at2"/>
<dbReference type="Pfam" id="PF00075">
    <property type="entry name" value="RNase_H"/>
    <property type="match status" value="1"/>
</dbReference>
<comment type="similarity">
    <text evidence="2">Belongs to the RNase H family.</text>
</comment>
<gene>
    <name evidence="9" type="ORF">SAMN05444401_4107</name>
</gene>
<organism evidence="9 10">
    <name type="scientific">Clostridium amylolyticum</name>
    <dbReference type="NCBI Taxonomy" id="1121298"/>
    <lineage>
        <taxon>Bacteria</taxon>
        <taxon>Bacillati</taxon>
        <taxon>Bacillota</taxon>
        <taxon>Clostridia</taxon>
        <taxon>Eubacteriales</taxon>
        <taxon>Clostridiaceae</taxon>
        <taxon>Clostridium</taxon>
    </lineage>
</organism>
<dbReference type="InterPro" id="IPR009027">
    <property type="entry name" value="Ribosomal_bL9/RNase_H1_N"/>
</dbReference>
<dbReference type="InterPro" id="IPR002156">
    <property type="entry name" value="RNaseH_domain"/>
</dbReference>
<evidence type="ECO:0000313" key="10">
    <source>
        <dbReference type="Proteomes" id="UP000184080"/>
    </source>
</evidence>
<keyword evidence="5" id="KW-0479">Metal-binding</keyword>
<feature type="domain" description="RNase H type-1" evidence="8">
    <location>
        <begin position="66"/>
        <end position="204"/>
    </location>
</feature>
<dbReference type="EC" id="3.1.26.4" evidence="3"/>
<keyword evidence="7" id="KW-0378">Hydrolase</keyword>
<dbReference type="InterPro" id="IPR050092">
    <property type="entry name" value="RNase_H"/>
</dbReference>
<evidence type="ECO:0000256" key="1">
    <source>
        <dbReference type="ARBA" id="ARBA00000077"/>
    </source>
</evidence>
<keyword evidence="10" id="KW-1185">Reference proteome</keyword>
<evidence type="ECO:0000256" key="2">
    <source>
        <dbReference type="ARBA" id="ARBA00005300"/>
    </source>
</evidence>
<dbReference type="STRING" id="1121298.SAMN05444401_4107"/>
<dbReference type="Proteomes" id="UP000184080">
    <property type="component" value="Unassembled WGS sequence"/>
</dbReference>
<dbReference type="GO" id="GO:0046872">
    <property type="term" value="F:metal ion binding"/>
    <property type="evidence" value="ECO:0007669"/>
    <property type="project" value="UniProtKB-KW"/>
</dbReference>
<accession>A0A1M6MSU2</accession>
<protein>
    <recommendedName>
        <fullName evidence="3">ribonuclease H</fullName>
        <ecNumber evidence="3">3.1.26.4</ecNumber>
    </recommendedName>
</protein>
<proteinExistence type="inferred from homology"/>
<evidence type="ECO:0000313" key="9">
    <source>
        <dbReference type="EMBL" id="SHJ86482.1"/>
    </source>
</evidence>
<dbReference type="AlphaFoldDB" id="A0A1M6MSU2"/>
<dbReference type="CDD" id="cd09277">
    <property type="entry name" value="RNase_HI_bacteria_like"/>
    <property type="match status" value="1"/>
</dbReference>
<evidence type="ECO:0000256" key="3">
    <source>
        <dbReference type="ARBA" id="ARBA00012180"/>
    </source>
</evidence>
<dbReference type="SUPFAM" id="SSF55658">
    <property type="entry name" value="L9 N-domain-like"/>
    <property type="match status" value="1"/>
</dbReference>
<dbReference type="GO" id="GO:0003676">
    <property type="term" value="F:nucleic acid binding"/>
    <property type="evidence" value="ECO:0007669"/>
    <property type="project" value="InterPro"/>
</dbReference>
<dbReference type="Pfam" id="PF01693">
    <property type="entry name" value="Cauli_VI"/>
    <property type="match status" value="1"/>
</dbReference>
<evidence type="ECO:0000259" key="8">
    <source>
        <dbReference type="PROSITE" id="PS50879"/>
    </source>
</evidence>
<dbReference type="Gene3D" id="3.30.420.10">
    <property type="entry name" value="Ribonuclease H-like superfamily/Ribonuclease H"/>
    <property type="match status" value="1"/>
</dbReference>
<keyword evidence="4" id="KW-0540">Nuclease</keyword>
<evidence type="ECO:0000256" key="5">
    <source>
        <dbReference type="ARBA" id="ARBA00022723"/>
    </source>
</evidence>
<dbReference type="SUPFAM" id="SSF53098">
    <property type="entry name" value="Ribonuclease H-like"/>
    <property type="match status" value="1"/>
</dbReference>
<evidence type="ECO:0000256" key="7">
    <source>
        <dbReference type="ARBA" id="ARBA00022801"/>
    </source>
</evidence>
<keyword evidence="6" id="KW-0255">Endonuclease</keyword>
<reference evidence="9 10" key="1">
    <citation type="submission" date="2016-11" db="EMBL/GenBank/DDBJ databases">
        <authorList>
            <person name="Jaros S."/>
            <person name="Januszkiewicz K."/>
            <person name="Wedrychowicz H."/>
        </authorList>
    </citation>
    <scope>NUCLEOTIDE SEQUENCE [LARGE SCALE GENOMIC DNA]</scope>
    <source>
        <strain evidence="9 10">DSM 21864</strain>
    </source>
</reference>
<dbReference type="Gene3D" id="3.40.970.10">
    <property type="entry name" value="Ribonuclease H1, N-terminal domain"/>
    <property type="match status" value="1"/>
</dbReference>
<dbReference type="InterPro" id="IPR011320">
    <property type="entry name" value="RNase_H1_N"/>
</dbReference>
<sequence>MTKYYAVAKGASGKPSILTSWEACKKEVIGFKGALYKSFSTLQDAENYLNLHENSPINSFKSLEEEDNMLRIYVDGSYSASKNEFSYGLAAVKNNEVIFKDKGKGENEEAAALRNVSGEVLGAMKAVEFAINNDYSEIAIYFDYQGIESWALGTWKRNNIITQGYHEFMQDKMKKIKISFVKVKGHSGDEYNDLADSLAKSALEE</sequence>
<dbReference type="InterPro" id="IPR037056">
    <property type="entry name" value="RNase_H1_N_sf"/>
</dbReference>
<name>A0A1M6MSU2_9CLOT</name>
<dbReference type="EMBL" id="FQZO01000009">
    <property type="protein sequence ID" value="SHJ86482.1"/>
    <property type="molecule type" value="Genomic_DNA"/>
</dbReference>